<name>A0ABP3XMZ6_9FIRM</name>
<evidence type="ECO:0000259" key="2">
    <source>
        <dbReference type="Pfam" id="PF02517"/>
    </source>
</evidence>
<proteinExistence type="predicted"/>
<feature type="domain" description="CAAX prenyl protease 2/Lysostaphin resistance protein A-like" evidence="2">
    <location>
        <begin position="122"/>
        <end position="210"/>
    </location>
</feature>
<organism evidence="3 4">
    <name type="scientific">Paraclostridium tenue</name>
    <dbReference type="NCBI Taxonomy" id="1737"/>
    <lineage>
        <taxon>Bacteria</taxon>
        <taxon>Bacillati</taxon>
        <taxon>Bacillota</taxon>
        <taxon>Clostridia</taxon>
        <taxon>Peptostreptococcales</taxon>
        <taxon>Peptostreptococcaceae</taxon>
        <taxon>Paraclostridium</taxon>
    </lineage>
</organism>
<dbReference type="EMBL" id="BAAACP010000030">
    <property type="protein sequence ID" value="GAA0866468.1"/>
    <property type="molecule type" value="Genomic_DNA"/>
</dbReference>
<feature type="transmembrane region" description="Helical" evidence="1">
    <location>
        <begin position="124"/>
        <end position="142"/>
    </location>
</feature>
<comment type="caution">
    <text evidence="3">The sequence shown here is derived from an EMBL/GenBank/DDBJ whole genome shotgun (WGS) entry which is preliminary data.</text>
</comment>
<evidence type="ECO:0000313" key="3">
    <source>
        <dbReference type="EMBL" id="GAA0866468.1"/>
    </source>
</evidence>
<dbReference type="PANTHER" id="PTHR36435">
    <property type="entry name" value="SLR1288 PROTEIN"/>
    <property type="match status" value="1"/>
</dbReference>
<keyword evidence="1" id="KW-1133">Transmembrane helix</keyword>
<keyword evidence="1" id="KW-0472">Membrane</keyword>
<reference evidence="4" key="1">
    <citation type="journal article" date="2019" name="Int. J. Syst. Evol. Microbiol.">
        <title>The Global Catalogue of Microorganisms (GCM) 10K type strain sequencing project: providing services to taxonomists for standard genome sequencing and annotation.</title>
        <authorList>
            <consortium name="The Broad Institute Genomics Platform"/>
            <consortium name="The Broad Institute Genome Sequencing Center for Infectious Disease"/>
            <person name="Wu L."/>
            <person name="Ma J."/>
        </authorList>
    </citation>
    <scope>NUCLEOTIDE SEQUENCE [LARGE SCALE GENOMIC DNA]</scope>
    <source>
        <strain evidence="4">JCM 6486</strain>
    </source>
</reference>
<dbReference type="Proteomes" id="UP001400965">
    <property type="component" value="Unassembled WGS sequence"/>
</dbReference>
<evidence type="ECO:0000256" key="1">
    <source>
        <dbReference type="SAM" id="Phobius"/>
    </source>
</evidence>
<dbReference type="PANTHER" id="PTHR36435:SF1">
    <property type="entry name" value="CAAX AMINO TERMINAL PROTEASE FAMILY PROTEIN"/>
    <property type="match status" value="1"/>
</dbReference>
<feature type="transmembrane region" description="Helical" evidence="1">
    <location>
        <begin position="225"/>
        <end position="245"/>
    </location>
</feature>
<evidence type="ECO:0000313" key="4">
    <source>
        <dbReference type="Proteomes" id="UP001400965"/>
    </source>
</evidence>
<protein>
    <recommendedName>
        <fullName evidence="2">CAAX prenyl protease 2/Lysostaphin resistance protein A-like domain-containing protein</fullName>
    </recommendedName>
</protein>
<keyword evidence="4" id="KW-1185">Reference proteome</keyword>
<feature type="transmembrane region" description="Helical" evidence="1">
    <location>
        <begin position="154"/>
        <end position="171"/>
    </location>
</feature>
<feature type="transmembrane region" description="Helical" evidence="1">
    <location>
        <begin position="82"/>
        <end position="104"/>
    </location>
</feature>
<dbReference type="InterPro" id="IPR052710">
    <property type="entry name" value="CAAX_protease"/>
</dbReference>
<dbReference type="InterPro" id="IPR003675">
    <property type="entry name" value="Rce1/LyrA-like_dom"/>
</dbReference>
<keyword evidence="1" id="KW-0812">Transmembrane</keyword>
<dbReference type="RefSeq" id="WP_346047055.1">
    <property type="nucleotide sequence ID" value="NZ_BAAACP010000030.1"/>
</dbReference>
<gene>
    <name evidence="3" type="ORF">GCM10008917_27840</name>
</gene>
<feature type="transmembrane region" description="Helical" evidence="1">
    <location>
        <begin position="41"/>
        <end position="61"/>
    </location>
</feature>
<dbReference type="Pfam" id="PF02517">
    <property type="entry name" value="Rce1-like"/>
    <property type="match status" value="1"/>
</dbReference>
<accession>A0ABP3XMZ6</accession>
<sequence length="254" mass="28605">MKKLLKSLCICLGLPLLNYLNIGLVDIAATSFIKDFNNLEHAYTTVLIGDLATLILTYFIFKAYGKKLLSKEILKPINLKSIIYIIIFGIGISIILSNLIGILMMFSPSYIDVQNQIQNESNSLLNLSIIIILAPVCEEILFRNVVFGYLRKNYNIVIAVLVQALIFGIIHGNFVQGIYTFTLGIGLALVYMYYDSLWACIILHIVFNLMGDLIIQMVIDINPDFNYGIVILGIACLGFSIFKVAKKYEHILYE</sequence>